<protein>
    <submittedName>
        <fullName evidence="1">Phage portal protein</fullName>
    </submittedName>
</protein>
<organism evidence="1 2">
    <name type="scientific">Pseudochrobactrum kiredjianiae</name>
    <dbReference type="NCBI Taxonomy" id="386305"/>
    <lineage>
        <taxon>Bacteria</taxon>
        <taxon>Pseudomonadati</taxon>
        <taxon>Pseudomonadota</taxon>
        <taxon>Alphaproteobacteria</taxon>
        <taxon>Hyphomicrobiales</taxon>
        <taxon>Brucellaceae</taxon>
        <taxon>Pseudochrobactrum</taxon>
    </lineage>
</organism>
<proteinExistence type="predicted"/>
<dbReference type="EMBL" id="JBHTMA010000040">
    <property type="protein sequence ID" value="MFD1228979.1"/>
    <property type="molecule type" value="Genomic_DNA"/>
</dbReference>
<comment type="caution">
    <text evidence="1">The sequence shown here is derived from an EMBL/GenBank/DDBJ whole genome shotgun (WGS) entry which is preliminary data.</text>
</comment>
<reference evidence="2" key="1">
    <citation type="journal article" date="2019" name="Int. J. Syst. Evol. Microbiol.">
        <title>The Global Catalogue of Microorganisms (GCM) 10K type strain sequencing project: providing services to taxonomists for standard genome sequencing and annotation.</title>
        <authorList>
            <consortium name="The Broad Institute Genomics Platform"/>
            <consortium name="The Broad Institute Genome Sequencing Center for Infectious Disease"/>
            <person name="Wu L."/>
            <person name="Ma J."/>
        </authorList>
    </citation>
    <scope>NUCLEOTIDE SEQUENCE [LARGE SCALE GENOMIC DNA]</scope>
    <source>
        <strain evidence="2">CCUG 49584</strain>
    </source>
</reference>
<dbReference type="InterPro" id="IPR006427">
    <property type="entry name" value="Portal_HK97"/>
</dbReference>
<accession>A0ABW3VA42</accession>
<name>A0ABW3VA42_9HYPH</name>
<dbReference type="InterPro" id="IPR006944">
    <property type="entry name" value="Phage/GTA_portal"/>
</dbReference>
<evidence type="ECO:0000313" key="1">
    <source>
        <dbReference type="EMBL" id="MFD1228979.1"/>
    </source>
</evidence>
<sequence>MAWNWPWRHHAAQTQAHKATAPLEAQKATAPLEAQKATVPPSAKTQQGFVALHMDAQARWTTRNYMALSQQGFMRNPIVHRCVKMISDAAANVPLLLYQGETELEDHPLLKLLRAPHEGACGSGFFEQLYGHLLLSGNAYVERLDYDGQAKELHLLRPERVTIESDNNGWPQALLYRNNTASRRISLNAGFEACLSARGLHLRLFHPLDDHYGFPPLEAALMALDIHNAIAAWNKALLDNSARPSGALVYAPKDGGNLSEEQFDRLKTELEEGYTGAGGAGRPLLLEGGLDWKAMGLSPKDMDFIEAKHVASREIALAFGVPSMLLGIPGDNTYANYAEANRAFYRLTILPLLNRTAQALSNWLCPFYGSDLRLEHDYDRIDGLAEEREALWRRIGAADFLSDAEKRQAGGYSLEPEGREP</sequence>
<evidence type="ECO:0000313" key="2">
    <source>
        <dbReference type="Proteomes" id="UP001597263"/>
    </source>
</evidence>
<dbReference type="RefSeq" id="WP_289385931.1">
    <property type="nucleotide sequence ID" value="NZ_JAUCBM010000001.1"/>
</dbReference>
<dbReference type="NCBIfam" id="TIGR01537">
    <property type="entry name" value="portal_HK97"/>
    <property type="match status" value="1"/>
</dbReference>
<keyword evidence="2" id="KW-1185">Reference proteome</keyword>
<dbReference type="Pfam" id="PF04860">
    <property type="entry name" value="Phage_portal"/>
    <property type="match status" value="1"/>
</dbReference>
<dbReference type="Proteomes" id="UP001597263">
    <property type="component" value="Unassembled WGS sequence"/>
</dbReference>
<gene>
    <name evidence="1" type="ORF">ACFQ35_17690</name>
</gene>